<name>A0A366EEF9_9BACI</name>
<accession>A0A366EEF9</accession>
<gene>
    <name evidence="4" type="ORF">DET59_1242</name>
</gene>
<feature type="domain" description="HD/PDEase" evidence="3">
    <location>
        <begin position="42"/>
        <end position="153"/>
    </location>
</feature>
<reference evidence="4 5" key="1">
    <citation type="submission" date="2018-06" db="EMBL/GenBank/DDBJ databases">
        <title>Freshwater and sediment microbial communities from various areas in North America, analyzing microbe dynamics in response to fracking.</title>
        <authorList>
            <person name="Lamendella R."/>
        </authorList>
    </citation>
    <scope>NUCLEOTIDE SEQUENCE [LARGE SCALE GENOMIC DNA]</scope>
    <source>
        <strain evidence="4 5">97B</strain>
    </source>
</reference>
<dbReference type="Proteomes" id="UP000252118">
    <property type="component" value="Unassembled WGS sequence"/>
</dbReference>
<keyword evidence="4" id="KW-0418">Kinase</keyword>
<evidence type="ECO:0000313" key="5">
    <source>
        <dbReference type="Proteomes" id="UP000252118"/>
    </source>
</evidence>
<dbReference type="CDD" id="cd00077">
    <property type="entry name" value="HDc"/>
    <property type="match status" value="1"/>
</dbReference>
<dbReference type="RefSeq" id="WP_113971115.1">
    <property type="nucleotide sequence ID" value="NZ_QNRJ01000024.1"/>
</dbReference>
<protein>
    <submittedName>
        <fullName evidence="4">GTP pyrophosphokinase</fullName>
    </submittedName>
</protein>
<dbReference type="PANTHER" id="PTHR43061:SF1">
    <property type="entry name" value="GTP DIPHOSPHOKINASE RSH1, CHLOROPLASTIC-RELATED"/>
    <property type="match status" value="1"/>
</dbReference>
<comment type="pathway">
    <text evidence="2">Purine metabolism.</text>
</comment>
<dbReference type="InterPro" id="IPR043519">
    <property type="entry name" value="NT_sf"/>
</dbReference>
<dbReference type="GO" id="GO:0016301">
    <property type="term" value="F:kinase activity"/>
    <property type="evidence" value="ECO:0007669"/>
    <property type="project" value="UniProtKB-KW"/>
</dbReference>
<dbReference type="OrthoDB" id="9805041at2"/>
<keyword evidence="4" id="KW-0808">Transferase</keyword>
<dbReference type="SUPFAM" id="SSF81301">
    <property type="entry name" value="Nucleotidyltransferase"/>
    <property type="match status" value="1"/>
</dbReference>
<comment type="caution">
    <text evidence="4">The sequence shown here is derived from an EMBL/GenBank/DDBJ whole genome shotgun (WGS) entry which is preliminary data.</text>
</comment>
<dbReference type="SUPFAM" id="SSF81271">
    <property type="entry name" value="TGS-like"/>
    <property type="match status" value="1"/>
</dbReference>
<evidence type="ECO:0000313" key="4">
    <source>
        <dbReference type="EMBL" id="RBP00801.1"/>
    </source>
</evidence>
<dbReference type="InterPro" id="IPR012675">
    <property type="entry name" value="Beta-grasp_dom_sf"/>
</dbReference>
<sequence>MAIELRNFLIKKAVYLTPKELNVFKSAIEFAELAHFGQKRATGEPYVCHPFTVCEILLDYKADITTITAALLHDVVEDTDFSIEDIINKFGAQVALIVDGLTKFEKGSINKELYDAWNSEKLLSYAAQDIRVAIVKIADRLHNMRTLEIKKMEKKVPYANETLIFFSPLCERLGLFEFQLELEELAFKYLNPQRYLSIKKLKDNYEKVFTNIFNYCKREIMENNSVPFSVDMNWSSVPIYDSYSKLQEGEALPNLFTIHVITDTSINCYTLLGIIHNSFRPVPNKFRDEISGQRKKFECHLKTAVLVNDVEINFKIKTKSSMNLSIFNLLEGLSVTEIETFSSELLRDSIHSVKAISNDPLEFYELISFELLQNDITVYTPKMDVVSLPEGSTALDFAFFLDSALATRMYSAKVNGEQKHIYTKLKDIDLVEILMEEHETVDEDWLNHVQTSRAIKEINKKLNN</sequence>
<dbReference type="AlphaFoldDB" id="A0A366EEF9"/>
<proteinExistence type="inferred from homology"/>
<dbReference type="SUPFAM" id="SSF109604">
    <property type="entry name" value="HD-domain/PDEase-like"/>
    <property type="match status" value="1"/>
</dbReference>
<dbReference type="Gene3D" id="3.30.460.10">
    <property type="entry name" value="Beta Polymerase, domain 2"/>
    <property type="match status" value="1"/>
</dbReference>
<evidence type="ECO:0000256" key="1">
    <source>
        <dbReference type="ARBA" id="ARBA00007476"/>
    </source>
</evidence>
<evidence type="ECO:0000259" key="3">
    <source>
        <dbReference type="SMART" id="SM00471"/>
    </source>
</evidence>
<organism evidence="4 5">
    <name type="scientific">Rossellomorea aquimaris</name>
    <dbReference type="NCBI Taxonomy" id="189382"/>
    <lineage>
        <taxon>Bacteria</taxon>
        <taxon>Bacillati</taxon>
        <taxon>Bacillota</taxon>
        <taxon>Bacilli</taxon>
        <taxon>Bacillales</taxon>
        <taxon>Bacillaceae</taxon>
        <taxon>Rossellomorea</taxon>
    </lineage>
</organism>
<dbReference type="PANTHER" id="PTHR43061">
    <property type="entry name" value="GTP DIPHOSPHOKINASE RSH1, CHLOROPLASTIC-RELATED"/>
    <property type="match status" value="1"/>
</dbReference>
<dbReference type="FunFam" id="1.10.3210.10:FF:000001">
    <property type="entry name" value="GTP pyrophosphokinase RelA"/>
    <property type="match status" value="1"/>
</dbReference>
<comment type="similarity">
    <text evidence="1">Belongs to the RelA/SpoT family.</text>
</comment>
<dbReference type="InterPro" id="IPR004095">
    <property type="entry name" value="TGS"/>
</dbReference>
<dbReference type="Pfam" id="PF13328">
    <property type="entry name" value="HD_4"/>
    <property type="match status" value="1"/>
</dbReference>
<dbReference type="SMART" id="SM00471">
    <property type="entry name" value="HDc"/>
    <property type="match status" value="1"/>
</dbReference>
<dbReference type="Gene3D" id="1.10.3210.10">
    <property type="entry name" value="Hypothetical protein af1432"/>
    <property type="match status" value="1"/>
</dbReference>
<dbReference type="InterPro" id="IPR003607">
    <property type="entry name" value="HD/PDEase_dom"/>
</dbReference>
<evidence type="ECO:0000256" key="2">
    <source>
        <dbReference type="ARBA" id="ARBA00025704"/>
    </source>
</evidence>
<dbReference type="InterPro" id="IPR012676">
    <property type="entry name" value="TGS-like"/>
</dbReference>
<dbReference type="Gene3D" id="3.10.20.30">
    <property type="match status" value="1"/>
</dbReference>
<dbReference type="EMBL" id="QNRJ01000024">
    <property type="protein sequence ID" value="RBP00801.1"/>
    <property type="molecule type" value="Genomic_DNA"/>
</dbReference>
<dbReference type="Pfam" id="PF02824">
    <property type="entry name" value="TGS"/>
    <property type="match status" value="1"/>
</dbReference>